<protein>
    <submittedName>
        <fullName evidence="5">2',3'-cyclic-nucleotide 2'-phosphodiesterase (5'-nucleotidase family)</fullName>
    </submittedName>
</protein>
<keyword evidence="6" id="KW-1185">Reference proteome</keyword>
<dbReference type="Proteomes" id="UP000237797">
    <property type="component" value="Unassembled WGS sequence"/>
</dbReference>
<feature type="domain" description="Calcineurin-like phosphoesterase" evidence="3">
    <location>
        <begin position="8"/>
        <end position="206"/>
    </location>
</feature>
<evidence type="ECO:0000256" key="2">
    <source>
        <dbReference type="RuleBase" id="RU362119"/>
    </source>
</evidence>
<dbReference type="GO" id="GO:0000166">
    <property type="term" value="F:nucleotide binding"/>
    <property type="evidence" value="ECO:0007669"/>
    <property type="project" value="UniProtKB-KW"/>
</dbReference>
<comment type="similarity">
    <text evidence="2">Belongs to the 5'-nucleotidase family.</text>
</comment>
<dbReference type="InterPro" id="IPR036907">
    <property type="entry name" value="5'-Nucleotdase_C_sf"/>
</dbReference>
<dbReference type="Gene3D" id="3.60.21.10">
    <property type="match status" value="1"/>
</dbReference>
<dbReference type="RefSeq" id="WP_245891546.1">
    <property type="nucleotide sequence ID" value="NZ_PVNE01000021.1"/>
</dbReference>
<evidence type="ECO:0000259" key="4">
    <source>
        <dbReference type="Pfam" id="PF02872"/>
    </source>
</evidence>
<dbReference type="PROSITE" id="PS00785">
    <property type="entry name" value="5_NUCLEOTIDASE_1"/>
    <property type="match status" value="1"/>
</dbReference>
<dbReference type="PRINTS" id="PR01607">
    <property type="entry name" value="APYRASEFAMLY"/>
</dbReference>
<dbReference type="GO" id="GO:0009166">
    <property type="term" value="P:nucleotide catabolic process"/>
    <property type="evidence" value="ECO:0007669"/>
    <property type="project" value="InterPro"/>
</dbReference>
<reference evidence="5 6" key="1">
    <citation type="submission" date="2018-03" db="EMBL/GenBank/DDBJ databases">
        <title>Genomic Encyclopedia of Archaeal and Bacterial Type Strains, Phase II (KMG-II): from individual species to whole genera.</title>
        <authorList>
            <person name="Goeker M."/>
        </authorList>
    </citation>
    <scope>NUCLEOTIDE SEQUENCE [LARGE SCALE GENOMIC DNA]</scope>
    <source>
        <strain evidence="5 6">DSM 44946</strain>
    </source>
</reference>
<organism evidence="5 6">
    <name type="scientific">Planifilum fimeticola</name>
    <dbReference type="NCBI Taxonomy" id="201975"/>
    <lineage>
        <taxon>Bacteria</taxon>
        <taxon>Bacillati</taxon>
        <taxon>Bacillota</taxon>
        <taxon>Bacilli</taxon>
        <taxon>Bacillales</taxon>
        <taxon>Thermoactinomycetaceae</taxon>
        <taxon>Planifilum</taxon>
    </lineage>
</organism>
<dbReference type="InterPro" id="IPR004843">
    <property type="entry name" value="Calcineurin-like_PHP"/>
</dbReference>
<dbReference type="InterPro" id="IPR029052">
    <property type="entry name" value="Metallo-depent_PP-like"/>
</dbReference>
<dbReference type="InterPro" id="IPR008334">
    <property type="entry name" value="5'-Nucleotdase_C"/>
</dbReference>
<keyword evidence="2" id="KW-0547">Nucleotide-binding</keyword>
<dbReference type="InterPro" id="IPR006179">
    <property type="entry name" value="5_nucleotidase/apyrase"/>
</dbReference>
<dbReference type="Pfam" id="PF00149">
    <property type="entry name" value="Metallophos"/>
    <property type="match status" value="1"/>
</dbReference>
<sequence length="477" mass="53759">MTQLKYLHILHTNDLHSHFERMPKIATLLSQLPRQGNRGEEAWIAVDVGDHMDRGRMETEGTGGMANRAVLEATGYQVVTLGNNELLTFPREALDRVYADVPFSVVGTNIEAVRGDRPEWLKKWAIREMGGIRVGFLGATIPYPIFYELMGWRLSDPLEVLAEWVPRIRGEVDVLVLLSHLGLPMDRRLAEEVPGIDLILGGHTHHLLEAPERVGNTFIAAAGKFGQHVGHVTLEWDAERGRIAGGSGRVRPVEGIGDSEEILRRIEHHRQEGKKFLSSPIGRLDRPLSIDWYGESPLGNLLADGLKEWVDAEVALVNAGQLLGGLDSGPVTKGRLHQICPHPINPCKMVLTGRQILRTLEEALLEEFQRLEIRGFGFRGERLGTINVSGLQVEYHPEAKPYQKIRSVRVGGQQLVEDRKYRVASVDMFTFGVGYFELQNGEDIRYYLPEFLRDVLAWRLQRPGSVRDCLVPRWIRV</sequence>
<accession>A0A2T0LCJ7</accession>
<dbReference type="Gene3D" id="3.90.780.10">
    <property type="entry name" value="5'-Nucleotidase, C-terminal domain"/>
    <property type="match status" value="1"/>
</dbReference>
<dbReference type="PANTHER" id="PTHR11575">
    <property type="entry name" value="5'-NUCLEOTIDASE-RELATED"/>
    <property type="match status" value="1"/>
</dbReference>
<dbReference type="AlphaFoldDB" id="A0A2T0LCJ7"/>
<evidence type="ECO:0000256" key="1">
    <source>
        <dbReference type="ARBA" id="ARBA00022729"/>
    </source>
</evidence>
<dbReference type="GO" id="GO:0030288">
    <property type="term" value="C:outer membrane-bounded periplasmic space"/>
    <property type="evidence" value="ECO:0007669"/>
    <property type="project" value="TreeGrafter"/>
</dbReference>
<dbReference type="SUPFAM" id="SSF55816">
    <property type="entry name" value="5'-nucleotidase (syn. UDP-sugar hydrolase), C-terminal domain"/>
    <property type="match status" value="1"/>
</dbReference>
<comment type="caution">
    <text evidence="5">The sequence shown here is derived from an EMBL/GenBank/DDBJ whole genome shotgun (WGS) entry which is preliminary data.</text>
</comment>
<dbReference type="GO" id="GO:0008253">
    <property type="term" value="F:5'-nucleotidase activity"/>
    <property type="evidence" value="ECO:0007669"/>
    <property type="project" value="TreeGrafter"/>
</dbReference>
<gene>
    <name evidence="5" type="ORF">CLV97_12125</name>
</gene>
<dbReference type="PANTHER" id="PTHR11575:SF23">
    <property type="entry name" value="5-NUCLEOTIDASE FAMILY PROTEIN"/>
    <property type="match status" value="1"/>
</dbReference>
<evidence type="ECO:0000259" key="3">
    <source>
        <dbReference type="Pfam" id="PF00149"/>
    </source>
</evidence>
<name>A0A2T0LCJ7_9BACL</name>
<dbReference type="CDD" id="cd00845">
    <property type="entry name" value="MPP_UshA_N_like"/>
    <property type="match status" value="1"/>
</dbReference>
<dbReference type="GO" id="GO:0046872">
    <property type="term" value="F:metal ion binding"/>
    <property type="evidence" value="ECO:0007669"/>
    <property type="project" value="InterPro"/>
</dbReference>
<keyword evidence="1" id="KW-0732">Signal</keyword>
<dbReference type="EMBL" id="PVNE01000021">
    <property type="protein sequence ID" value="PRX39698.1"/>
    <property type="molecule type" value="Genomic_DNA"/>
</dbReference>
<evidence type="ECO:0000313" key="6">
    <source>
        <dbReference type="Proteomes" id="UP000237797"/>
    </source>
</evidence>
<keyword evidence="2" id="KW-0378">Hydrolase</keyword>
<proteinExistence type="inferred from homology"/>
<dbReference type="SUPFAM" id="SSF56300">
    <property type="entry name" value="Metallo-dependent phosphatases"/>
    <property type="match status" value="1"/>
</dbReference>
<dbReference type="GO" id="GO:0008768">
    <property type="term" value="F:UDP-sugar diphosphatase activity"/>
    <property type="evidence" value="ECO:0007669"/>
    <property type="project" value="TreeGrafter"/>
</dbReference>
<feature type="domain" description="5'-Nucleotidase C-terminal" evidence="4">
    <location>
        <begin position="282"/>
        <end position="428"/>
    </location>
</feature>
<dbReference type="InterPro" id="IPR006146">
    <property type="entry name" value="5'-Nucleotdase_CS"/>
</dbReference>
<dbReference type="Pfam" id="PF02872">
    <property type="entry name" value="5_nucleotid_C"/>
    <property type="match status" value="1"/>
</dbReference>
<evidence type="ECO:0000313" key="5">
    <source>
        <dbReference type="EMBL" id="PRX39698.1"/>
    </source>
</evidence>